<dbReference type="EMBL" id="BOOA01000059">
    <property type="protein sequence ID" value="GIH27594.1"/>
    <property type="molecule type" value="Genomic_DNA"/>
</dbReference>
<keyword evidence="1" id="KW-0472">Membrane</keyword>
<dbReference type="AlphaFoldDB" id="A0A919QGQ2"/>
<keyword evidence="3" id="KW-1185">Reference proteome</keyword>
<comment type="caution">
    <text evidence="2">The sequence shown here is derived from an EMBL/GenBank/DDBJ whole genome shotgun (WGS) entry which is preliminary data.</text>
</comment>
<keyword evidence="1" id="KW-0812">Transmembrane</keyword>
<proteinExistence type="predicted"/>
<sequence length="88" mass="9559">MAACAHCGQVLLNVRWAVPTVAVLGSAVNLAVPKAYPLVWASAISTAVLVVMVCMTWIVMIFGKPRHSSRAKWMLQWLRGSDKPPKNG</sequence>
<gene>
    <name evidence="2" type="ORF">Aph01nite_59040</name>
</gene>
<dbReference type="Proteomes" id="UP000640052">
    <property type="component" value="Unassembled WGS sequence"/>
</dbReference>
<accession>A0A919QGQ2</accession>
<keyword evidence="1" id="KW-1133">Transmembrane helix</keyword>
<evidence type="ECO:0000256" key="1">
    <source>
        <dbReference type="SAM" id="Phobius"/>
    </source>
</evidence>
<reference evidence="2" key="1">
    <citation type="submission" date="2021-01" db="EMBL/GenBank/DDBJ databases">
        <title>Whole genome shotgun sequence of Acrocarpospora phusangensis NBRC 108782.</title>
        <authorList>
            <person name="Komaki H."/>
            <person name="Tamura T."/>
        </authorList>
    </citation>
    <scope>NUCLEOTIDE SEQUENCE</scope>
    <source>
        <strain evidence="2">NBRC 108782</strain>
    </source>
</reference>
<evidence type="ECO:0000313" key="3">
    <source>
        <dbReference type="Proteomes" id="UP000640052"/>
    </source>
</evidence>
<name>A0A919QGQ2_9ACTN</name>
<feature type="transmembrane region" description="Helical" evidence="1">
    <location>
        <begin position="38"/>
        <end position="62"/>
    </location>
</feature>
<feature type="transmembrane region" description="Helical" evidence="1">
    <location>
        <begin position="12"/>
        <end position="32"/>
    </location>
</feature>
<evidence type="ECO:0000313" key="2">
    <source>
        <dbReference type="EMBL" id="GIH27594.1"/>
    </source>
</evidence>
<organism evidence="2 3">
    <name type="scientific">Acrocarpospora phusangensis</name>
    <dbReference type="NCBI Taxonomy" id="1070424"/>
    <lineage>
        <taxon>Bacteria</taxon>
        <taxon>Bacillati</taxon>
        <taxon>Actinomycetota</taxon>
        <taxon>Actinomycetes</taxon>
        <taxon>Streptosporangiales</taxon>
        <taxon>Streptosporangiaceae</taxon>
        <taxon>Acrocarpospora</taxon>
    </lineage>
</organism>
<protein>
    <submittedName>
        <fullName evidence="2">Uncharacterized protein</fullName>
    </submittedName>
</protein>